<accession>A0A1L9UIA5</accession>
<dbReference type="GeneID" id="93580766"/>
<sequence length="82" mass="9688">MLPLPLPYTLIVCFRAASCKSCCQPIRRRDNFLAPYRFRSDLGYHSWPLCLLSSSYSFAPSIRSRAIIIHLDRYYNRLSSWR</sequence>
<gene>
    <name evidence="1" type="ORF">ASPBRDRAFT_610447</name>
</gene>
<protein>
    <submittedName>
        <fullName evidence="1">Uncharacterized protein</fullName>
    </submittedName>
</protein>
<proteinExistence type="predicted"/>
<dbReference type="Proteomes" id="UP000184499">
    <property type="component" value="Unassembled WGS sequence"/>
</dbReference>
<evidence type="ECO:0000313" key="1">
    <source>
        <dbReference type="EMBL" id="OJJ71364.1"/>
    </source>
</evidence>
<reference evidence="2" key="1">
    <citation type="journal article" date="2017" name="Genome Biol.">
        <title>Comparative genomics reveals high biological diversity and specific adaptations in the industrially and medically important fungal genus Aspergillus.</title>
        <authorList>
            <person name="de Vries R.P."/>
            <person name="Riley R."/>
            <person name="Wiebenga A."/>
            <person name="Aguilar-Osorio G."/>
            <person name="Amillis S."/>
            <person name="Uchima C.A."/>
            <person name="Anderluh G."/>
            <person name="Asadollahi M."/>
            <person name="Askin M."/>
            <person name="Barry K."/>
            <person name="Battaglia E."/>
            <person name="Bayram O."/>
            <person name="Benocci T."/>
            <person name="Braus-Stromeyer S.A."/>
            <person name="Caldana C."/>
            <person name="Canovas D."/>
            <person name="Cerqueira G.C."/>
            <person name="Chen F."/>
            <person name="Chen W."/>
            <person name="Choi C."/>
            <person name="Clum A."/>
            <person name="Dos Santos R.A."/>
            <person name="Damasio A.R."/>
            <person name="Diallinas G."/>
            <person name="Emri T."/>
            <person name="Fekete E."/>
            <person name="Flipphi M."/>
            <person name="Freyberg S."/>
            <person name="Gallo A."/>
            <person name="Gournas C."/>
            <person name="Habgood R."/>
            <person name="Hainaut M."/>
            <person name="Harispe M.L."/>
            <person name="Henrissat B."/>
            <person name="Hilden K.S."/>
            <person name="Hope R."/>
            <person name="Hossain A."/>
            <person name="Karabika E."/>
            <person name="Karaffa L."/>
            <person name="Karanyi Z."/>
            <person name="Krasevec N."/>
            <person name="Kuo A."/>
            <person name="Kusch H."/>
            <person name="LaButti K."/>
            <person name="Lagendijk E.L."/>
            <person name="Lapidus A."/>
            <person name="Levasseur A."/>
            <person name="Lindquist E."/>
            <person name="Lipzen A."/>
            <person name="Logrieco A.F."/>
            <person name="MacCabe A."/>
            <person name="Maekelae M.R."/>
            <person name="Malavazi I."/>
            <person name="Melin P."/>
            <person name="Meyer V."/>
            <person name="Mielnichuk N."/>
            <person name="Miskei M."/>
            <person name="Molnar A.P."/>
            <person name="Mule G."/>
            <person name="Ngan C.Y."/>
            <person name="Orejas M."/>
            <person name="Orosz E."/>
            <person name="Ouedraogo J.P."/>
            <person name="Overkamp K.M."/>
            <person name="Park H.-S."/>
            <person name="Perrone G."/>
            <person name="Piumi F."/>
            <person name="Punt P.J."/>
            <person name="Ram A.F."/>
            <person name="Ramon A."/>
            <person name="Rauscher S."/>
            <person name="Record E."/>
            <person name="Riano-Pachon D.M."/>
            <person name="Robert V."/>
            <person name="Roehrig J."/>
            <person name="Ruller R."/>
            <person name="Salamov A."/>
            <person name="Salih N.S."/>
            <person name="Samson R.A."/>
            <person name="Sandor E."/>
            <person name="Sanguinetti M."/>
            <person name="Schuetze T."/>
            <person name="Sepcic K."/>
            <person name="Shelest E."/>
            <person name="Sherlock G."/>
            <person name="Sophianopoulou V."/>
            <person name="Squina F.M."/>
            <person name="Sun H."/>
            <person name="Susca A."/>
            <person name="Todd R.B."/>
            <person name="Tsang A."/>
            <person name="Unkles S.E."/>
            <person name="van de Wiele N."/>
            <person name="van Rossen-Uffink D."/>
            <person name="Oliveira J.V."/>
            <person name="Vesth T.C."/>
            <person name="Visser J."/>
            <person name="Yu J.-H."/>
            <person name="Zhou M."/>
            <person name="Andersen M.R."/>
            <person name="Archer D.B."/>
            <person name="Baker S.E."/>
            <person name="Benoit I."/>
            <person name="Brakhage A.A."/>
            <person name="Braus G.H."/>
            <person name="Fischer R."/>
            <person name="Frisvad J.C."/>
            <person name="Goldman G.H."/>
            <person name="Houbraken J."/>
            <person name="Oakley B."/>
            <person name="Pocsi I."/>
            <person name="Scazzocchio C."/>
            <person name="Seiboth B."/>
            <person name="vanKuyk P.A."/>
            <person name="Wortman J."/>
            <person name="Dyer P.S."/>
            <person name="Grigoriev I.V."/>
        </authorList>
    </citation>
    <scope>NUCLEOTIDE SEQUENCE [LARGE SCALE GENOMIC DNA]</scope>
    <source>
        <strain evidence="2">CBS 101740 / IMI 381727 / IBT 21946</strain>
    </source>
</reference>
<keyword evidence="2" id="KW-1185">Reference proteome</keyword>
<evidence type="ECO:0000313" key="2">
    <source>
        <dbReference type="Proteomes" id="UP000184499"/>
    </source>
</evidence>
<name>A0A1L9UIA5_ASPBC</name>
<dbReference type="RefSeq" id="XP_067478612.1">
    <property type="nucleotide sequence ID" value="XM_067628278.1"/>
</dbReference>
<dbReference type="VEuPathDB" id="FungiDB:ASPBRDRAFT_610447"/>
<organism evidence="1 2">
    <name type="scientific">Aspergillus brasiliensis (strain CBS 101740 / IMI 381727 / IBT 21946)</name>
    <dbReference type="NCBI Taxonomy" id="767769"/>
    <lineage>
        <taxon>Eukaryota</taxon>
        <taxon>Fungi</taxon>
        <taxon>Dikarya</taxon>
        <taxon>Ascomycota</taxon>
        <taxon>Pezizomycotina</taxon>
        <taxon>Eurotiomycetes</taxon>
        <taxon>Eurotiomycetidae</taxon>
        <taxon>Eurotiales</taxon>
        <taxon>Aspergillaceae</taxon>
        <taxon>Aspergillus</taxon>
        <taxon>Aspergillus subgen. Circumdati</taxon>
    </lineage>
</organism>
<dbReference type="AlphaFoldDB" id="A0A1L9UIA5"/>
<dbReference type="EMBL" id="KV878685">
    <property type="protein sequence ID" value="OJJ71364.1"/>
    <property type="molecule type" value="Genomic_DNA"/>
</dbReference>